<feature type="non-terminal residue" evidence="1">
    <location>
        <position position="168"/>
    </location>
</feature>
<reference evidence="1 2" key="2">
    <citation type="journal article" date="2017" name="Front. Plant Sci.">
        <title>Gene Classification and Mining of Molecular Markers Useful in Red Clover (Trifolium pratense) Breeding.</title>
        <authorList>
            <person name="Istvanek J."/>
            <person name="Dluhosova J."/>
            <person name="Dluhos P."/>
            <person name="Patkova L."/>
            <person name="Nedelnik J."/>
            <person name="Repkova J."/>
        </authorList>
    </citation>
    <scope>NUCLEOTIDE SEQUENCE [LARGE SCALE GENOMIC DNA]</scope>
    <source>
        <strain evidence="2">cv. Tatra</strain>
        <tissue evidence="1">Young leaves</tissue>
    </source>
</reference>
<sequence length="168" mass="19326">MYTESVRGFKSSFYGVRAITTKGWNNFVRRGHLLDDQGREVLNDQGHPIEEDFAKFPFYWRKEHYSMPTSEFVFKLGELTPEERLDYKKLKEFVEGLPPYLLCDPDDEPMFGEDGQRLISTKVIATKELIVCDTPEKLTAFWSKMTSASAALRQARAAKNKREASSTA</sequence>
<gene>
    <name evidence="1" type="ORF">L195_g053923</name>
</gene>
<reference evidence="1 2" key="1">
    <citation type="journal article" date="2014" name="Am. J. Bot.">
        <title>Genome assembly and annotation for red clover (Trifolium pratense; Fabaceae).</title>
        <authorList>
            <person name="Istvanek J."/>
            <person name="Jaros M."/>
            <person name="Krenek A."/>
            <person name="Repkova J."/>
        </authorList>
    </citation>
    <scope>NUCLEOTIDE SEQUENCE [LARGE SCALE GENOMIC DNA]</scope>
    <source>
        <strain evidence="2">cv. Tatra</strain>
        <tissue evidence="1">Young leaves</tissue>
    </source>
</reference>
<accession>A0A2K3KD93</accession>
<protein>
    <submittedName>
        <fullName evidence="1">Uncharacterized protein</fullName>
    </submittedName>
</protein>
<evidence type="ECO:0000313" key="2">
    <source>
        <dbReference type="Proteomes" id="UP000236291"/>
    </source>
</evidence>
<dbReference type="EMBL" id="ASHM01092515">
    <property type="protein sequence ID" value="PNX64252.1"/>
    <property type="molecule type" value="Genomic_DNA"/>
</dbReference>
<evidence type="ECO:0000313" key="1">
    <source>
        <dbReference type="EMBL" id="PNX64252.1"/>
    </source>
</evidence>
<dbReference type="AlphaFoldDB" id="A0A2K3KD93"/>
<name>A0A2K3KD93_TRIPR</name>
<comment type="caution">
    <text evidence="1">The sequence shown here is derived from an EMBL/GenBank/DDBJ whole genome shotgun (WGS) entry which is preliminary data.</text>
</comment>
<organism evidence="1 2">
    <name type="scientific">Trifolium pratense</name>
    <name type="common">Red clover</name>
    <dbReference type="NCBI Taxonomy" id="57577"/>
    <lineage>
        <taxon>Eukaryota</taxon>
        <taxon>Viridiplantae</taxon>
        <taxon>Streptophyta</taxon>
        <taxon>Embryophyta</taxon>
        <taxon>Tracheophyta</taxon>
        <taxon>Spermatophyta</taxon>
        <taxon>Magnoliopsida</taxon>
        <taxon>eudicotyledons</taxon>
        <taxon>Gunneridae</taxon>
        <taxon>Pentapetalae</taxon>
        <taxon>rosids</taxon>
        <taxon>fabids</taxon>
        <taxon>Fabales</taxon>
        <taxon>Fabaceae</taxon>
        <taxon>Papilionoideae</taxon>
        <taxon>50 kb inversion clade</taxon>
        <taxon>NPAAA clade</taxon>
        <taxon>Hologalegina</taxon>
        <taxon>IRL clade</taxon>
        <taxon>Trifolieae</taxon>
        <taxon>Trifolium</taxon>
    </lineage>
</organism>
<dbReference type="Proteomes" id="UP000236291">
    <property type="component" value="Unassembled WGS sequence"/>
</dbReference>
<proteinExistence type="predicted"/>